<name>A0ABX2RTW9_9ACTN</name>
<feature type="region of interest" description="Disordered" evidence="1">
    <location>
        <begin position="1"/>
        <end position="35"/>
    </location>
</feature>
<proteinExistence type="predicted"/>
<protein>
    <recommendedName>
        <fullName evidence="5">Meckel syndrome type 1 protein</fullName>
    </recommendedName>
</protein>
<feature type="compositionally biased region" description="Low complexity" evidence="1">
    <location>
        <begin position="149"/>
        <end position="174"/>
    </location>
</feature>
<keyword evidence="2" id="KW-1133">Transmembrane helix</keyword>
<dbReference type="EMBL" id="JACCCQ010000001">
    <property type="protein sequence ID" value="NYF59513.1"/>
    <property type="molecule type" value="Genomic_DNA"/>
</dbReference>
<feature type="compositionally biased region" description="Low complexity" evidence="1">
    <location>
        <begin position="232"/>
        <end position="243"/>
    </location>
</feature>
<dbReference type="RefSeq" id="WP_179805189.1">
    <property type="nucleotide sequence ID" value="NZ_JACCCQ010000001.1"/>
</dbReference>
<reference evidence="3 4" key="1">
    <citation type="submission" date="2020-07" db="EMBL/GenBank/DDBJ databases">
        <title>Sequencing the genomes of 1000 actinobacteria strains.</title>
        <authorList>
            <person name="Klenk H.-P."/>
        </authorList>
    </citation>
    <scope>NUCLEOTIDE SEQUENCE [LARGE SCALE GENOMIC DNA]</scope>
    <source>
        <strain evidence="3 4">DSM 43814</strain>
    </source>
</reference>
<feature type="region of interest" description="Disordered" evidence="1">
    <location>
        <begin position="115"/>
        <end position="174"/>
    </location>
</feature>
<keyword evidence="2" id="KW-0812">Transmembrane</keyword>
<comment type="caution">
    <text evidence="3">The sequence shown here is derived from an EMBL/GenBank/DDBJ whole genome shotgun (WGS) entry which is preliminary data.</text>
</comment>
<accession>A0ABX2RTW9</accession>
<feature type="transmembrane region" description="Helical" evidence="2">
    <location>
        <begin position="91"/>
        <end position="113"/>
    </location>
</feature>
<evidence type="ECO:0000313" key="3">
    <source>
        <dbReference type="EMBL" id="NYF59513.1"/>
    </source>
</evidence>
<sequence>MNFRRSDGVERPADRAEAERLLDAARSADPAPAGDEPLARLLSAAAAPARPGELAGEEAALAAFRAARAAGASAPAPAPPSRRRRRVTTGVVAWVAGIAATATAGAAFAAVTLDRGDEPAPAPRPPASVPGGSGSDPGAPSSSGGGPTTGTPSAGPSAASPSGGPGVSGEPASEGMLAGQCRAYLAKPAAQREKALRSPTFADLVAAAGGAGKVEAYCRELLPEQAPDADESPTARPSRSPAAPAAPTPDPRPSRKN</sequence>
<evidence type="ECO:0000256" key="1">
    <source>
        <dbReference type="SAM" id="MobiDB-lite"/>
    </source>
</evidence>
<dbReference type="Proteomes" id="UP000631553">
    <property type="component" value="Unassembled WGS sequence"/>
</dbReference>
<feature type="compositionally biased region" description="Basic and acidic residues" evidence="1">
    <location>
        <begin position="1"/>
        <end position="23"/>
    </location>
</feature>
<feature type="region of interest" description="Disordered" evidence="1">
    <location>
        <begin position="67"/>
        <end position="87"/>
    </location>
</feature>
<gene>
    <name evidence="3" type="ORF">HDA35_005344</name>
</gene>
<feature type="region of interest" description="Disordered" evidence="1">
    <location>
        <begin position="221"/>
        <end position="257"/>
    </location>
</feature>
<evidence type="ECO:0000256" key="2">
    <source>
        <dbReference type="SAM" id="Phobius"/>
    </source>
</evidence>
<keyword evidence="2" id="KW-0472">Membrane</keyword>
<keyword evidence="4" id="KW-1185">Reference proteome</keyword>
<evidence type="ECO:0000313" key="4">
    <source>
        <dbReference type="Proteomes" id="UP000631553"/>
    </source>
</evidence>
<organism evidence="3 4">
    <name type="scientific">Micromonospora purpureochromogenes</name>
    <dbReference type="NCBI Taxonomy" id="47872"/>
    <lineage>
        <taxon>Bacteria</taxon>
        <taxon>Bacillati</taxon>
        <taxon>Actinomycetota</taxon>
        <taxon>Actinomycetes</taxon>
        <taxon>Micromonosporales</taxon>
        <taxon>Micromonosporaceae</taxon>
        <taxon>Micromonospora</taxon>
    </lineage>
</organism>
<evidence type="ECO:0008006" key="5">
    <source>
        <dbReference type="Google" id="ProtNLM"/>
    </source>
</evidence>